<reference evidence="1" key="1">
    <citation type="submission" date="2024-05" db="EMBL/GenBank/DDBJ databases">
        <title>Whole genome shotgun sequence of Streptomyces hygroscopicus NBRC 113678.</title>
        <authorList>
            <person name="Komaki H."/>
            <person name="Tamura T."/>
        </authorList>
    </citation>
    <scope>NUCLEOTIDE SEQUENCE</scope>
    <source>
        <strain evidence="1">N11-34</strain>
    </source>
</reference>
<evidence type="ECO:0000313" key="1">
    <source>
        <dbReference type="EMBL" id="GHJ29627.1"/>
    </source>
</evidence>
<proteinExistence type="predicted"/>
<dbReference type="Proteomes" id="UP001054854">
    <property type="component" value="Unassembled WGS sequence"/>
</dbReference>
<accession>A0ABQ3U1Y4</accession>
<sequence length="152" mass="17373">MPAMYRTPPNKTRRQQPASADYAEVLTEEGAVVRDFRFAHSIPMLLPVGSPSLRCGTIRLVSAALFEMHDEWITLSRQHLPEGDMGDICRKLSFRSSALPNVPKCNVQLIPNSMTRDTTWRTEWHSLRHPPAQVIGSHLPMHYWAVDLRVSW</sequence>
<gene>
    <name evidence="1" type="ORF">TPA0910_40600</name>
</gene>
<comment type="caution">
    <text evidence="1">The sequence shown here is derived from an EMBL/GenBank/DDBJ whole genome shotgun (WGS) entry which is preliminary data.</text>
</comment>
<name>A0ABQ3U1Y4_STRHY</name>
<organism evidence="1 2">
    <name type="scientific">Streptomyces hygroscopicus</name>
    <dbReference type="NCBI Taxonomy" id="1912"/>
    <lineage>
        <taxon>Bacteria</taxon>
        <taxon>Bacillati</taxon>
        <taxon>Actinomycetota</taxon>
        <taxon>Actinomycetes</taxon>
        <taxon>Kitasatosporales</taxon>
        <taxon>Streptomycetaceae</taxon>
        <taxon>Streptomyces</taxon>
        <taxon>Streptomyces violaceusniger group</taxon>
    </lineage>
</organism>
<dbReference type="EMBL" id="BNEK01000003">
    <property type="protein sequence ID" value="GHJ29627.1"/>
    <property type="molecule type" value="Genomic_DNA"/>
</dbReference>
<protein>
    <submittedName>
        <fullName evidence="1">Uncharacterized protein</fullName>
    </submittedName>
</protein>
<evidence type="ECO:0000313" key="2">
    <source>
        <dbReference type="Proteomes" id="UP001054854"/>
    </source>
</evidence>
<keyword evidence="2" id="KW-1185">Reference proteome</keyword>